<proteinExistence type="predicted"/>
<evidence type="ECO:0000313" key="1">
    <source>
        <dbReference type="EMBL" id="KPV43564.1"/>
    </source>
</evidence>
<dbReference type="EMBL" id="LJCO01000048">
    <property type="protein sequence ID" value="KPV43564.1"/>
    <property type="molecule type" value="Genomic_DNA"/>
</dbReference>
<protein>
    <submittedName>
        <fullName evidence="1">Uncharacterized protein</fullName>
    </submittedName>
</protein>
<sequence>MLLQPTAVYAQQHHTEQIEFRVAAANLQNIRDARVIVIDDRGNVLGSGLTNGAGIWSIALPLHVDPRFAEARSIGTVTAIAIANGYNEQAVFEVPVSSHSVQPIILYPISSEHRNEPTISLGNIHRHDVIGMINHYAKKLNLKRQPSVANEVDYAPWSPYQN</sequence>
<comment type="caution">
    <text evidence="1">The sequence shown here is derived from an EMBL/GenBank/DDBJ whole genome shotgun (WGS) entry which is preliminary data.</text>
</comment>
<dbReference type="STRING" id="471514.AN477_11715"/>
<gene>
    <name evidence="1" type="ORF">AN477_11715</name>
</gene>
<name>A0A0P9EWT0_9BACL</name>
<dbReference type="AlphaFoldDB" id="A0A0P9EWT0"/>
<organism evidence="1 2">
    <name type="scientific">Alicyclobacillus ferrooxydans</name>
    <dbReference type="NCBI Taxonomy" id="471514"/>
    <lineage>
        <taxon>Bacteria</taxon>
        <taxon>Bacillati</taxon>
        <taxon>Bacillota</taxon>
        <taxon>Bacilli</taxon>
        <taxon>Bacillales</taxon>
        <taxon>Alicyclobacillaceae</taxon>
        <taxon>Alicyclobacillus</taxon>
    </lineage>
</organism>
<dbReference type="PATRIC" id="fig|471514.4.peg.722"/>
<keyword evidence="2" id="KW-1185">Reference proteome</keyword>
<accession>A0A0P9EWT0</accession>
<reference evidence="1 2" key="1">
    <citation type="submission" date="2015-09" db="EMBL/GenBank/DDBJ databases">
        <title>Draft genome sequence of Alicyclobacillus ferrooxydans DSM 22381.</title>
        <authorList>
            <person name="Hemp J."/>
        </authorList>
    </citation>
    <scope>NUCLEOTIDE SEQUENCE [LARGE SCALE GENOMIC DNA]</scope>
    <source>
        <strain evidence="1 2">TC-34</strain>
    </source>
</reference>
<dbReference type="Proteomes" id="UP000050482">
    <property type="component" value="Unassembled WGS sequence"/>
</dbReference>
<evidence type="ECO:0000313" key="2">
    <source>
        <dbReference type="Proteomes" id="UP000050482"/>
    </source>
</evidence>